<protein>
    <submittedName>
        <fullName evidence="1">Uncharacterized protein</fullName>
    </submittedName>
</protein>
<organism evidence="1 2">
    <name type="scientific">Glossina austeni</name>
    <name type="common">Savannah tsetse fly</name>
    <dbReference type="NCBI Taxonomy" id="7395"/>
    <lineage>
        <taxon>Eukaryota</taxon>
        <taxon>Metazoa</taxon>
        <taxon>Ecdysozoa</taxon>
        <taxon>Arthropoda</taxon>
        <taxon>Hexapoda</taxon>
        <taxon>Insecta</taxon>
        <taxon>Pterygota</taxon>
        <taxon>Neoptera</taxon>
        <taxon>Endopterygota</taxon>
        <taxon>Diptera</taxon>
        <taxon>Brachycera</taxon>
        <taxon>Muscomorpha</taxon>
        <taxon>Hippoboscoidea</taxon>
        <taxon>Glossinidae</taxon>
        <taxon>Glossina</taxon>
    </lineage>
</organism>
<evidence type="ECO:0000313" key="2">
    <source>
        <dbReference type="Proteomes" id="UP000078200"/>
    </source>
</evidence>
<accession>A0A1A9VXW2</accession>
<dbReference type="AlphaFoldDB" id="A0A1A9VXW2"/>
<proteinExistence type="predicted"/>
<dbReference type="VEuPathDB" id="VectorBase:GAUT051151"/>
<dbReference type="Proteomes" id="UP000078200">
    <property type="component" value="Unassembled WGS sequence"/>
</dbReference>
<name>A0A1A9VXW2_GLOAU</name>
<keyword evidence="2" id="KW-1185">Reference proteome</keyword>
<sequence length="126" mass="14332">MKEKKKTETNLSGDCISSLLIFIDDVKMCPLKKVVVPHITLLPSIIQIVQYSSEMAKRKRRLLSKRIPTWPWWTVSVINPIQLAAVADKKSGILNFCVDLYPSHSALLIDTLALLAVSKVFQKRHY</sequence>
<evidence type="ECO:0000313" key="1">
    <source>
        <dbReference type="EnsemblMetazoa" id="GAUT051151-PA"/>
    </source>
</evidence>
<reference evidence="1" key="1">
    <citation type="submission" date="2020-05" db="UniProtKB">
        <authorList>
            <consortium name="EnsemblMetazoa"/>
        </authorList>
    </citation>
    <scope>IDENTIFICATION</scope>
    <source>
        <strain evidence="1">TTRI</strain>
    </source>
</reference>
<dbReference type="EnsemblMetazoa" id="GAUT051151-RA">
    <property type="protein sequence ID" value="GAUT051151-PA"/>
    <property type="gene ID" value="GAUT051151"/>
</dbReference>